<dbReference type="GO" id="GO:0009253">
    <property type="term" value="P:peptidoglycan catabolic process"/>
    <property type="evidence" value="ECO:0007669"/>
    <property type="project" value="InterPro"/>
</dbReference>
<dbReference type="EMBL" id="FOOE01000023">
    <property type="protein sequence ID" value="SFG05551.1"/>
    <property type="molecule type" value="Genomic_DNA"/>
</dbReference>
<dbReference type="Proteomes" id="UP000182135">
    <property type="component" value="Unassembled WGS sequence"/>
</dbReference>
<dbReference type="SMART" id="SM00646">
    <property type="entry name" value="Ami_3"/>
    <property type="match status" value="1"/>
</dbReference>
<dbReference type="GO" id="GO:0030288">
    <property type="term" value="C:outer membrane-bounded periplasmic space"/>
    <property type="evidence" value="ECO:0007669"/>
    <property type="project" value="TreeGrafter"/>
</dbReference>
<name>A0A1I2NWB9_9CLOT</name>
<evidence type="ECO:0000256" key="1">
    <source>
        <dbReference type="ARBA" id="ARBA00022801"/>
    </source>
</evidence>
<dbReference type="CDD" id="cd02696">
    <property type="entry name" value="MurNAc-LAA"/>
    <property type="match status" value="1"/>
</dbReference>
<keyword evidence="5" id="KW-1185">Reference proteome</keyword>
<dbReference type="Pfam" id="PF01520">
    <property type="entry name" value="Amidase_3"/>
    <property type="match status" value="1"/>
</dbReference>
<dbReference type="AlphaFoldDB" id="A0A1I2NWB9"/>
<dbReference type="RefSeq" id="WP_051196304.1">
    <property type="nucleotide sequence ID" value="NZ_CABMJC010000011.1"/>
</dbReference>
<feature type="domain" description="SH3b" evidence="3">
    <location>
        <begin position="247"/>
        <end position="308"/>
    </location>
</feature>
<dbReference type="PANTHER" id="PTHR30404">
    <property type="entry name" value="N-ACETYLMURAMOYL-L-ALANINE AMIDASE"/>
    <property type="match status" value="1"/>
</dbReference>
<dbReference type="GO" id="GO:0008745">
    <property type="term" value="F:N-acetylmuramoyl-L-alanine amidase activity"/>
    <property type="evidence" value="ECO:0007669"/>
    <property type="project" value="InterPro"/>
</dbReference>
<dbReference type="InterPro" id="IPR002508">
    <property type="entry name" value="MurNAc-LAA_cat"/>
</dbReference>
<evidence type="ECO:0000313" key="5">
    <source>
        <dbReference type="Proteomes" id="UP000182135"/>
    </source>
</evidence>
<reference evidence="4 5" key="1">
    <citation type="submission" date="2016-10" db="EMBL/GenBank/DDBJ databases">
        <authorList>
            <person name="de Groot N.N."/>
        </authorList>
    </citation>
    <scope>NUCLEOTIDE SEQUENCE [LARGE SCALE GENOMIC DNA]</scope>
    <source>
        <strain evidence="4 5">NLAE-zl-G419</strain>
    </source>
</reference>
<accession>A0A1I2NWB9</accession>
<dbReference type="STRING" id="1529.SAMN04487885_12333"/>
<proteinExistence type="predicted"/>
<protein>
    <submittedName>
        <fullName evidence="4">N-acetylmuramoyl-L-alanine amidase</fullName>
    </submittedName>
</protein>
<evidence type="ECO:0000259" key="3">
    <source>
        <dbReference type="PROSITE" id="PS51781"/>
    </source>
</evidence>
<organism evidence="4 5">
    <name type="scientific">Clostridium cadaveris</name>
    <dbReference type="NCBI Taxonomy" id="1529"/>
    <lineage>
        <taxon>Bacteria</taxon>
        <taxon>Bacillati</taxon>
        <taxon>Bacillota</taxon>
        <taxon>Clostridia</taxon>
        <taxon>Eubacteriales</taxon>
        <taxon>Clostridiaceae</taxon>
        <taxon>Clostridium</taxon>
    </lineage>
</organism>
<dbReference type="GO" id="GO:0071555">
    <property type="term" value="P:cell wall organization"/>
    <property type="evidence" value="ECO:0007669"/>
    <property type="project" value="UniProtKB-KW"/>
</dbReference>
<gene>
    <name evidence="4" type="ORF">SAMN04487885_12333</name>
</gene>
<dbReference type="Pfam" id="PF08239">
    <property type="entry name" value="SH3_3"/>
    <property type="match status" value="1"/>
</dbReference>
<dbReference type="Gene3D" id="3.40.630.40">
    <property type="entry name" value="Zn-dependent exopeptidases"/>
    <property type="match status" value="1"/>
</dbReference>
<dbReference type="eggNOG" id="COG0860">
    <property type="taxonomic scope" value="Bacteria"/>
</dbReference>
<dbReference type="SMART" id="SM00287">
    <property type="entry name" value="SH3b"/>
    <property type="match status" value="2"/>
</dbReference>
<dbReference type="SUPFAM" id="SSF53187">
    <property type="entry name" value="Zn-dependent exopeptidases"/>
    <property type="match status" value="1"/>
</dbReference>
<dbReference type="PANTHER" id="PTHR30404:SF0">
    <property type="entry name" value="N-ACETYLMURAMOYL-L-ALANINE AMIDASE AMIC"/>
    <property type="match status" value="1"/>
</dbReference>
<evidence type="ECO:0000256" key="2">
    <source>
        <dbReference type="ARBA" id="ARBA00023316"/>
    </source>
</evidence>
<dbReference type="PROSITE" id="PS51781">
    <property type="entry name" value="SH3B"/>
    <property type="match status" value="1"/>
</dbReference>
<sequence>MRESIDLGHGVNYDGGAIGRIEEETIINEVGTLVISKLKALGDEVLSVRPSSATSLGNSLSQRCTASNNFNPDIFVSLHANAGGGRGVEIYTYGGKNLDAAQRILDNIVALGFRNRGIKDGSKLYVIRNTIAPAMLIEICFVDTDDVDIYNRVGANAIADAIVKGLKGTTINTNPVETVETSKNKPYEYGVVTASVLNVRDSINGKILGTLPKGATVHIDYVKDGWASIFWGDHGGWICMDYVKPKDLYGVVTATALNVRDGASVNSQILGLKYKGDKVHIGFEQDGWYNIYFGDHGGWVHSKYIRLI</sequence>
<dbReference type="Gene3D" id="2.30.30.40">
    <property type="entry name" value="SH3 Domains"/>
    <property type="match status" value="2"/>
</dbReference>
<keyword evidence="2" id="KW-0961">Cell wall biogenesis/degradation</keyword>
<evidence type="ECO:0000313" key="4">
    <source>
        <dbReference type="EMBL" id="SFG05551.1"/>
    </source>
</evidence>
<keyword evidence="1" id="KW-0378">Hydrolase</keyword>
<dbReference type="InterPro" id="IPR003646">
    <property type="entry name" value="SH3-like_bac-type"/>
</dbReference>
<dbReference type="InterPro" id="IPR050695">
    <property type="entry name" value="N-acetylmuramoyl_amidase_3"/>
</dbReference>